<dbReference type="PANTHER" id="PTHR21137">
    <property type="entry name" value="ODORANT RECEPTOR"/>
    <property type="match status" value="1"/>
</dbReference>
<dbReference type="Pfam" id="PF02949">
    <property type="entry name" value="7tm_6"/>
    <property type="match status" value="1"/>
</dbReference>
<keyword evidence="8 9" id="KW-0807">Transducer</keyword>
<keyword evidence="2 9" id="KW-0716">Sensory transduction</keyword>
<dbReference type="PANTHER" id="PTHR21137:SF44">
    <property type="entry name" value="ODORANT RECEPTOR 13A-RELATED"/>
    <property type="match status" value="1"/>
</dbReference>
<keyword evidence="5 9" id="KW-1133">Transmembrane helix</keyword>
<proteinExistence type="evidence at transcript level"/>
<sequence length="463" mass="54290">MKQKDLTVRVRMTSLLRKCFKRKLKQKANERVYDKSEYDESYASTKKVLGWVGIRMTHNISEATTKWWDMFYWFELANLFLAGPSEIASMGLTAYEAQTFRDSIKLFRMMPCFGCVVLSIFKSINMVLHRPVFENLANELRDMWPEGEVTEEEHQIIKGALKQLNFIVKGYYWCNNALLISFLSPPYFITIARYCGYDSPMSLHFLYWLPFDPYQPIYYEITLVVQTWHALMVIWCIMAWDMLFCLFLCHITTQFDLLARRVRRLFYVATDHQLVSSYPMAAVSEEMLRTEGERVRSVGDNYWEARHQKQIMEIVLRHHALIRLTGDVEKMFSLALLINFMNSSIIICFCGFCCVLIEKWNEVAYKSFLVTALTQTWLLCWYGQKLIDSSKRLADALYDCGWYNGSKRAKSAILIMLHRAQKGIYVTTHGFSIISLASYSTIIKTAWSYFTLLLNFFKDKAAE</sequence>
<evidence type="ECO:0000313" key="10">
    <source>
        <dbReference type="EMBL" id="QNS36198.1"/>
    </source>
</evidence>
<comment type="subcellular location">
    <subcellularLocation>
        <location evidence="9">Cell membrane</location>
        <topology evidence="9">Multi-pass membrane protein</topology>
    </subcellularLocation>
    <subcellularLocation>
        <location evidence="1">Membrane</location>
        <topology evidence="1">Multi-pass membrane protein</topology>
    </subcellularLocation>
</comment>
<keyword evidence="6 9" id="KW-0472">Membrane</keyword>
<evidence type="ECO:0000256" key="4">
    <source>
        <dbReference type="ARBA" id="ARBA00022725"/>
    </source>
</evidence>
<keyword evidence="4 9" id="KW-0552">Olfaction</keyword>
<evidence type="ECO:0000256" key="7">
    <source>
        <dbReference type="ARBA" id="ARBA00023170"/>
    </source>
</evidence>
<evidence type="ECO:0000256" key="1">
    <source>
        <dbReference type="ARBA" id="ARBA00004141"/>
    </source>
</evidence>
<keyword evidence="7 9" id="KW-0675">Receptor</keyword>
<keyword evidence="3 9" id="KW-0812">Transmembrane</keyword>
<dbReference type="GO" id="GO:0005549">
    <property type="term" value="F:odorant binding"/>
    <property type="evidence" value="ECO:0007669"/>
    <property type="project" value="InterPro"/>
</dbReference>
<dbReference type="AlphaFoldDB" id="A0A7H1DH72"/>
<reference evidence="10" key="1">
    <citation type="submission" date="2019-07" db="EMBL/GenBank/DDBJ databases">
        <authorList>
            <person name="Tang R."/>
            <person name="Jiang N.-J."/>
            <person name="Ning C."/>
            <person name="Li G.-C."/>
            <person name="Huang L.-Q."/>
            <person name="Wang C.-Z."/>
        </authorList>
    </citation>
    <scope>NUCLEOTIDE SEQUENCE</scope>
</reference>
<evidence type="ECO:0000256" key="9">
    <source>
        <dbReference type="RuleBase" id="RU351113"/>
    </source>
</evidence>
<dbReference type="GO" id="GO:0007165">
    <property type="term" value="P:signal transduction"/>
    <property type="evidence" value="ECO:0007669"/>
    <property type="project" value="UniProtKB-KW"/>
</dbReference>
<feature type="transmembrane region" description="Helical" evidence="9">
    <location>
        <begin position="332"/>
        <end position="357"/>
    </location>
</feature>
<dbReference type="GO" id="GO:0005886">
    <property type="term" value="C:plasma membrane"/>
    <property type="evidence" value="ECO:0007669"/>
    <property type="project" value="UniProtKB-SubCell"/>
</dbReference>
<organism evidence="10">
    <name type="scientific">Mythimna separata</name>
    <name type="common">Oriental armyworm</name>
    <name type="synonym">Pseudaletia separata</name>
    <dbReference type="NCBI Taxonomy" id="271217"/>
    <lineage>
        <taxon>Eukaryota</taxon>
        <taxon>Metazoa</taxon>
        <taxon>Ecdysozoa</taxon>
        <taxon>Arthropoda</taxon>
        <taxon>Hexapoda</taxon>
        <taxon>Insecta</taxon>
        <taxon>Pterygota</taxon>
        <taxon>Neoptera</taxon>
        <taxon>Endopterygota</taxon>
        <taxon>Lepidoptera</taxon>
        <taxon>Glossata</taxon>
        <taxon>Ditrysia</taxon>
        <taxon>Noctuoidea</taxon>
        <taxon>Noctuidae</taxon>
        <taxon>Noctuinae</taxon>
        <taxon>Hadenini</taxon>
        <taxon>Mythimna</taxon>
    </lineage>
</organism>
<comment type="caution">
    <text evidence="9">Lacks conserved residue(s) required for the propagation of feature annotation.</text>
</comment>
<evidence type="ECO:0000256" key="8">
    <source>
        <dbReference type="ARBA" id="ARBA00023224"/>
    </source>
</evidence>
<evidence type="ECO:0000256" key="2">
    <source>
        <dbReference type="ARBA" id="ARBA00022606"/>
    </source>
</evidence>
<dbReference type="InterPro" id="IPR004117">
    <property type="entry name" value="7tm6_olfct_rcpt"/>
</dbReference>
<feature type="transmembrane region" description="Helical" evidence="9">
    <location>
        <begin position="228"/>
        <end position="251"/>
    </location>
</feature>
<accession>A0A7H1DH72</accession>
<evidence type="ECO:0000256" key="5">
    <source>
        <dbReference type="ARBA" id="ARBA00022989"/>
    </source>
</evidence>
<name>A0A7H1DH72_MYTSE</name>
<comment type="similarity">
    <text evidence="9">Belongs to the insect chemoreceptor superfamily. Heteromeric odorant receptor channel (TC 1.A.69) family.</text>
</comment>
<protein>
    <recommendedName>
        <fullName evidence="9">Odorant receptor</fullName>
    </recommendedName>
</protein>
<evidence type="ECO:0000256" key="3">
    <source>
        <dbReference type="ARBA" id="ARBA00022692"/>
    </source>
</evidence>
<dbReference type="GO" id="GO:0004984">
    <property type="term" value="F:olfactory receptor activity"/>
    <property type="evidence" value="ECO:0007669"/>
    <property type="project" value="InterPro"/>
</dbReference>
<dbReference type="EMBL" id="MN171118">
    <property type="protein sequence ID" value="QNS36198.1"/>
    <property type="molecule type" value="mRNA"/>
</dbReference>
<evidence type="ECO:0000256" key="6">
    <source>
        <dbReference type="ARBA" id="ARBA00023136"/>
    </source>
</evidence>